<dbReference type="Gene3D" id="2.10.25.10">
    <property type="entry name" value="Laminin"/>
    <property type="match status" value="3"/>
</dbReference>
<organism evidence="2 3">
    <name type="scientific">Meganyctiphanes norvegica</name>
    <name type="common">Northern krill</name>
    <name type="synonym">Thysanopoda norvegica</name>
    <dbReference type="NCBI Taxonomy" id="48144"/>
    <lineage>
        <taxon>Eukaryota</taxon>
        <taxon>Metazoa</taxon>
        <taxon>Ecdysozoa</taxon>
        <taxon>Arthropoda</taxon>
        <taxon>Crustacea</taxon>
        <taxon>Multicrustacea</taxon>
        <taxon>Malacostraca</taxon>
        <taxon>Eumalacostraca</taxon>
        <taxon>Eucarida</taxon>
        <taxon>Euphausiacea</taxon>
        <taxon>Euphausiidae</taxon>
        <taxon>Meganyctiphanes</taxon>
    </lineage>
</organism>
<proteinExistence type="predicted"/>
<dbReference type="Proteomes" id="UP001497623">
    <property type="component" value="Unassembled WGS sequence"/>
</dbReference>
<dbReference type="SMART" id="SM00181">
    <property type="entry name" value="EGF"/>
    <property type="match status" value="2"/>
</dbReference>
<dbReference type="InterPro" id="IPR053255">
    <property type="entry name" value="EGF-like_domain"/>
</dbReference>
<feature type="non-terminal residue" evidence="2">
    <location>
        <position position="141"/>
    </location>
</feature>
<name>A0AAV2RBC2_MEGNR</name>
<dbReference type="PANTHER" id="PTHR24047">
    <property type="entry name" value="FI01909P-RELATED"/>
    <property type="match status" value="1"/>
</dbReference>
<keyword evidence="3" id="KW-1185">Reference proteome</keyword>
<gene>
    <name evidence="2" type="ORF">MNOR_LOCUS21926</name>
</gene>
<dbReference type="InterPro" id="IPR000742">
    <property type="entry name" value="EGF"/>
</dbReference>
<evidence type="ECO:0000313" key="3">
    <source>
        <dbReference type="Proteomes" id="UP001497623"/>
    </source>
</evidence>
<dbReference type="AlphaFoldDB" id="A0AAV2RBC2"/>
<reference evidence="2 3" key="1">
    <citation type="submission" date="2024-05" db="EMBL/GenBank/DDBJ databases">
        <authorList>
            <person name="Wallberg A."/>
        </authorList>
    </citation>
    <scope>NUCLEOTIDE SEQUENCE [LARGE SCALE GENOMIC DNA]</scope>
</reference>
<dbReference type="EMBL" id="CAXKWB010018024">
    <property type="protein sequence ID" value="CAL4120082.1"/>
    <property type="molecule type" value="Genomic_DNA"/>
</dbReference>
<accession>A0AAV2RBC2</accession>
<comment type="caution">
    <text evidence="2">The sequence shown here is derived from an EMBL/GenBank/DDBJ whole genome shotgun (WGS) entry which is preliminary data.</text>
</comment>
<feature type="domain" description="EGF-like" evidence="1">
    <location>
        <begin position="103"/>
        <end position="114"/>
    </location>
</feature>
<sequence>MLGTISISVFLCPYFENFRISASVDIIINFERNETPCSSKQTIAHRIIIKKFWITVCDPACINGQCTSPNHCSCSSGWTGNLCDIPICDPVCLNGQCTSPNKCSCSPGWMDNLCDIPVCDPVCLNGQCTSPNNCSCSPGWM</sequence>
<dbReference type="Pfam" id="PF21700">
    <property type="entry name" value="EGF_DL_JAG"/>
    <property type="match status" value="1"/>
</dbReference>
<dbReference type="FunFam" id="2.10.25.10:FF:000020">
    <property type="entry name" value="Latent-transforming growth factor beta-binding protein 1"/>
    <property type="match status" value="1"/>
</dbReference>
<dbReference type="PANTHER" id="PTHR24047:SF29">
    <property type="entry name" value="EATER-RELATED"/>
    <property type="match status" value="1"/>
</dbReference>
<evidence type="ECO:0000313" key="2">
    <source>
        <dbReference type="EMBL" id="CAL4120082.1"/>
    </source>
</evidence>
<dbReference type="PROSITE" id="PS01186">
    <property type="entry name" value="EGF_2"/>
    <property type="match status" value="1"/>
</dbReference>
<evidence type="ECO:0000259" key="1">
    <source>
        <dbReference type="PROSITE" id="PS01186"/>
    </source>
</evidence>
<protein>
    <recommendedName>
        <fullName evidence="1">EGF-like domain-containing protein</fullName>
    </recommendedName>
</protein>